<dbReference type="SMART" id="SM00120">
    <property type="entry name" value="HX"/>
    <property type="match status" value="4"/>
</dbReference>
<reference evidence="4" key="1">
    <citation type="submission" date="2025-08" db="UniProtKB">
        <authorList>
            <consortium name="RefSeq"/>
        </authorList>
    </citation>
    <scope>IDENTIFICATION</scope>
</reference>
<dbReference type="InterPro" id="IPR054695">
    <property type="entry name" value="Pierisin-like_dom"/>
</dbReference>
<dbReference type="Proteomes" id="UP001515500">
    <property type="component" value="Chromosome 3"/>
</dbReference>
<accession>A0AB40AMN1</accession>
<feature type="domain" description="Pierisin-like" evidence="2">
    <location>
        <begin position="66"/>
        <end position="190"/>
    </location>
</feature>
<dbReference type="Gene3D" id="2.110.10.10">
    <property type="entry name" value="Hemopexin-like domain"/>
    <property type="match status" value="1"/>
</dbReference>
<dbReference type="SUPFAM" id="SSF50923">
    <property type="entry name" value="Hemopexin-like domain"/>
    <property type="match status" value="1"/>
</dbReference>
<sequence>MSFQPNSLWRGCAANFQQPVNNTDEHAAQFLVETVYYFNCHVQDPPLSDIIYRSSDEEHDILHHVFRWDLTPYQEVFMNGFQARRQENTTDNVYYNLDHYVHHGGRPLDSRRPATHTFVSTTRNSGWHPSVENGAEREVFRYEIYAPGGIDVAETLGDRYGYPSQDEVCFVAGISRQYIRSAQRFRLVGDGRYTRRERVDNRIILNRNFNPQSSPSRLLEIQRPVFDYRDEERRSRPLTIVIFPREFSQQVEQLVSNATDTFDWYSKDVSGVQSYIDAAFRSVDSDEAFLFMKDEYVRLDYAPGTTDDKILNGPLLISDGFQSLQGTSFADYGIDCAFAHGNEAFIFSGNLCAKMHFEPGTTNDMITKGPMTITKMFPFFKGTVFAEGVDAAFESSKENEAYIFKGSQYSRINFATFRQIDSHSISGGFHPLKGTIFESGIDAAFASHYDTNEAYLFKGNKYALLHFSPGSNTDYLIGGVKEIAPNWPSLAPILPRANRGLDIHDQNEAKTNRDHDEL</sequence>
<evidence type="ECO:0000313" key="3">
    <source>
        <dbReference type="Proteomes" id="UP001515500"/>
    </source>
</evidence>
<dbReference type="PROSITE" id="PS51642">
    <property type="entry name" value="HEMOPEXIN_2"/>
    <property type="match status" value="2"/>
</dbReference>
<organism evidence="3 4">
    <name type="scientific">Dioscorea cayennensis subsp. rotundata</name>
    <name type="common">White Guinea yam</name>
    <name type="synonym">Dioscorea rotundata</name>
    <dbReference type="NCBI Taxonomy" id="55577"/>
    <lineage>
        <taxon>Eukaryota</taxon>
        <taxon>Viridiplantae</taxon>
        <taxon>Streptophyta</taxon>
        <taxon>Embryophyta</taxon>
        <taxon>Tracheophyta</taxon>
        <taxon>Spermatophyta</taxon>
        <taxon>Magnoliopsida</taxon>
        <taxon>Liliopsida</taxon>
        <taxon>Dioscoreales</taxon>
        <taxon>Dioscoreaceae</taxon>
        <taxon>Dioscorea</taxon>
    </lineage>
</organism>
<gene>
    <name evidence="4" type="primary">LOC120251540</name>
</gene>
<dbReference type="GeneID" id="120251540"/>
<name>A0AB40AMN1_DIOCR</name>
<feature type="repeat" description="Hemopexin" evidence="1">
    <location>
        <begin position="438"/>
        <end position="490"/>
    </location>
</feature>
<dbReference type="Pfam" id="PF22596">
    <property type="entry name" value="Scabin-like"/>
    <property type="match status" value="1"/>
</dbReference>
<dbReference type="RefSeq" id="XP_039116029.1">
    <property type="nucleotide sequence ID" value="XM_039260095.1"/>
</dbReference>
<feature type="repeat" description="Hemopexin" evidence="1">
    <location>
        <begin position="386"/>
        <end position="432"/>
    </location>
</feature>
<evidence type="ECO:0000313" key="4">
    <source>
        <dbReference type="RefSeq" id="XP_039116029.1"/>
    </source>
</evidence>
<dbReference type="SUPFAM" id="SSF56399">
    <property type="entry name" value="ADP-ribosylation"/>
    <property type="match status" value="1"/>
</dbReference>
<proteinExistence type="predicted"/>
<dbReference type="InterPro" id="IPR018487">
    <property type="entry name" value="Hemopexin-like_repeat"/>
</dbReference>
<evidence type="ECO:0000259" key="2">
    <source>
        <dbReference type="Pfam" id="PF22596"/>
    </source>
</evidence>
<dbReference type="AlphaFoldDB" id="A0AB40AMN1"/>
<dbReference type="Gene3D" id="3.90.210.10">
    <property type="entry name" value="Heat-Labile Enterotoxin, subunit A"/>
    <property type="match status" value="1"/>
</dbReference>
<dbReference type="InterPro" id="IPR036375">
    <property type="entry name" value="Hemopexin-like_dom_sf"/>
</dbReference>
<evidence type="ECO:0000256" key="1">
    <source>
        <dbReference type="PROSITE-ProRule" id="PRU01011"/>
    </source>
</evidence>
<protein>
    <submittedName>
        <fullName evidence="4">Uncharacterized protein LOC120251540</fullName>
    </submittedName>
</protein>
<dbReference type="Pfam" id="PF00045">
    <property type="entry name" value="Hemopexin"/>
    <property type="match status" value="1"/>
</dbReference>
<keyword evidence="3" id="KW-1185">Reference proteome</keyword>